<dbReference type="AlphaFoldDB" id="A0A6N8J7D2"/>
<keyword evidence="1" id="KW-1133">Transmembrane helix</keyword>
<protein>
    <submittedName>
        <fullName evidence="3">CcmD family protein</fullName>
    </submittedName>
</protein>
<accession>A0A6N8J7D2</accession>
<keyword evidence="4" id="KW-1185">Reference proteome</keyword>
<organism evidence="3 4">
    <name type="scientific">Chitinophaga oryziterrae</name>
    <dbReference type="NCBI Taxonomy" id="1031224"/>
    <lineage>
        <taxon>Bacteria</taxon>
        <taxon>Pseudomonadati</taxon>
        <taxon>Bacteroidota</taxon>
        <taxon>Chitinophagia</taxon>
        <taxon>Chitinophagales</taxon>
        <taxon>Chitinophagaceae</taxon>
        <taxon>Chitinophaga</taxon>
    </lineage>
</organism>
<evidence type="ECO:0000313" key="4">
    <source>
        <dbReference type="Proteomes" id="UP000468388"/>
    </source>
</evidence>
<keyword evidence="1" id="KW-0812">Transmembrane</keyword>
<feature type="chain" id="PRO_5026808843" evidence="2">
    <location>
        <begin position="24"/>
        <end position="80"/>
    </location>
</feature>
<keyword evidence="1" id="KW-0472">Membrane</keyword>
<feature type="transmembrane region" description="Helical" evidence="1">
    <location>
        <begin position="43"/>
        <end position="64"/>
    </location>
</feature>
<gene>
    <name evidence="3" type="ORF">GO495_08045</name>
</gene>
<evidence type="ECO:0000256" key="1">
    <source>
        <dbReference type="SAM" id="Phobius"/>
    </source>
</evidence>
<feature type="signal peptide" evidence="2">
    <location>
        <begin position="1"/>
        <end position="23"/>
    </location>
</feature>
<keyword evidence="2" id="KW-0732">Signal</keyword>
<proteinExistence type="predicted"/>
<evidence type="ECO:0000256" key="2">
    <source>
        <dbReference type="SAM" id="SignalP"/>
    </source>
</evidence>
<sequence length="80" mass="9241">MINKAFSFCCTCVLLLLSLLANAQQQNTEKGPVNEFFRSNDKIYVIVGVLLIIFAGIIIFLISLERKISRLERRDHQERQ</sequence>
<name>A0A6N8J7D2_9BACT</name>
<comment type="caution">
    <text evidence="3">The sequence shown here is derived from an EMBL/GenBank/DDBJ whole genome shotgun (WGS) entry which is preliminary data.</text>
</comment>
<dbReference type="RefSeq" id="WP_157299210.1">
    <property type="nucleotide sequence ID" value="NZ_BAAAZB010000010.1"/>
</dbReference>
<reference evidence="3 4" key="1">
    <citation type="submission" date="2019-12" db="EMBL/GenBank/DDBJ databases">
        <title>The draft genomic sequence of strain Chitinophaga oryziterrae JCM 16595.</title>
        <authorList>
            <person name="Zhang X."/>
        </authorList>
    </citation>
    <scope>NUCLEOTIDE SEQUENCE [LARGE SCALE GENOMIC DNA]</scope>
    <source>
        <strain evidence="3 4">JCM 16595</strain>
    </source>
</reference>
<dbReference type="Proteomes" id="UP000468388">
    <property type="component" value="Unassembled WGS sequence"/>
</dbReference>
<evidence type="ECO:0000313" key="3">
    <source>
        <dbReference type="EMBL" id="MVT40531.1"/>
    </source>
</evidence>
<dbReference type="EMBL" id="WRXO01000002">
    <property type="protein sequence ID" value="MVT40531.1"/>
    <property type="molecule type" value="Genomic_DNA"/>
</dbReference>
<dbReference type="Pfam" id="PF20077">
    <property type="entry name" value="CcmD_alt"/>
    <property type="match status" value="1"/>
</dbReference>